<dbReference type="EMBL" id="CP040428">
    <property type="protein sequence ID" value="QCT21461.1"/>
    <property type="molecule type" value="Genomic_DNA"/>
</dbReference>
<protein>
    <submittedName>
        <fullName evidence="2">ATPase</fullName>
    </submittedName>
</protein>
<evidence type="ECO:0000259" key="1">
    <source>
        <dbReference type="Pfam" id="PF13521"/>
    </source>
</evidence>
<dbReference type="Pfam" id="PF13521">
    <property type="entry name" value="AAA_28"/>
    <property type="match status" value="1"/>
</dbReference>
<organism evidence="2 3">
    <name type="scientific">Jejubacter calystegiae</name>
    <dbReference type="NCBI Taxonomy" id="2579935"/>
    <lineage>
        <taxon>Bacteria</taxon>
        <taxon>Pseudomonadati</taxon>
        <taxon>Pseudomonadota</taxon>
        <taxon>Gammaproteobacteria</taxon>
        <taxon>Enterobacterales</taxon>
        <taxon>Enterobacteriaceae</taxon>
        <taxon>Jejubacter</taxon>
    </lineage>
</organism>
<dbReference type="InterPro" id="IPR027417">
    <property type="entry name" value="P-loop_NTPase"/>
</dbReference>
<dbReference type="KEGG" id="izh:FEM41_18295"/>
<dbReference type="Proteomes" id="UP000302163">
    <property type="component" value="Chromosome"/>
</dbReference>
<gene>
    <name evidence="2" type="ORF">FEM41_18295</name>
</gene>
<proteinExistence type="predicted"/>
<reference evidence="2 3" key="1">
    <citation type="submission" date="2019-05" db="EMBL/GenBank/DDBJ databases">
        <title>Complete genome sequence of Izhakiella calystegiae KSNA2, an endophyte isolated from beach morning glory (Calystegia soldanella).</title>
        <authorList>
            <person name="Jiang L."/>
            <person name="Jeong J.C."/>
            <person name="Kim C.Y."/>
            <person name="Kim D.H."/>
            <person name="Kim S.W."/>
            <person name="Lee j."/>
        </authorList>
    </citation>
    <scope>NUCLEOTIDE SEQUENCE [LARGE SCALE GENOMIC DNA]</scope>
    <source>
        <strain evidence="2 3">KSNA2</strain>
    </source>
</reference>
<dbReference type="Gene3D" id="3.40.50.300">
    <property type="entry name" value="P-loop containing nucleotide triphosphate hydrolases"/>
    <property type="match status" value="1"/>
</dbReference>
<accession>A0A4P8YL00</accession>
<dbReference type="SUPFAM" id="SSF52540">
    <property type="entry name" value="P-loop containing nucleoside triphosphate hydrolases"/>
    <property type="match status" value="1"/>
</dbReference>
<dbReference type="AlphaFoldDB" id="A0A4P8YL00"/>
<sequence length="179" mass="20057">MNLRYILTGGPGAGKSTLLQALSDAGIATQPESGRAIIREQQQQGGNALPWADRLAFAMRMLERDIDGWKVHENATAPVLFDRGIPDSLGYLQLCGLDAPPRMTNAVRDCRYAPRVFFAPPWRDIYRQDDERRQSWDEAAATARVMLRLYRACGYQVVMVPPLTAAARARWLRARLITG</sequence>
<dbReference type="RefSeq" id="WP_138097617.1">
    <property type="nucleotide sequence ID" value="NZ_CP040428.1"/>
</dbReference>
<feature type="domain" description="NadR/Ttd14 AAA" evidence="1">
    <location>
        <begin position="4"/>
        <end position="166"/>
    </location>
</feature>
<dbReference type="OrthoDB" id="5638848at2"/>
<name>A0A4P8YL00_9ENTR</name>
<evidence type="ECO:0000313" key="2">
    <source>
        <dbReference type="EMBL" id="QCT21461.1"/>
    </source>
</evidence>
<evidence type="ECO:0000313" key="3">
    <source>
        <dbReference type="Proteomes" id="UP000302163"/>
    </source>
</evidence>
<dbReference type="InterPro" id="IPR038727">
    <property type="entry name" value="NadR/Ttd14_AAA_dom"/>
</dbReference>
<keyword evidence="3" id="KW-1185">Reference proteome</keyword>